<feature type="non-terminal residue" evidence="1">
    <location>
        <position position="1"/>
    </location>
</feature>
<evidence type="ECO:0000313" key="2">
    <source>
        <dbReference type="Proteomes" id="UP000837857"/>
    </source>
</evidence>
<gene>
    <name evidence="1" type="ORF">IPOD504_LOCUS8177</name>
</gene>
<accession>A0ABN8IEQ6</accession>
<proteinExistence type="predicted"/>
<dbReference type="Proteomes" id="UP000837857">
    <property type="component" value="Chromosome 20"/>
</dbReference>
<dbReference type="EMBL" id="OW152832">
    <property type="protein sequence ID" value="CAH2052333.1"/>
    <property type="molecule type" value="Genomic_DNA"/>
</dbReference>
<name>A0ABN8IEQ6_9NEOP</name>
<protein>
    <submittedName>
        <fullName evidence="1">Uncharacterized protein</fullName>
    </submittedName>
</protein>
<sequence>MMRADGRSLVKYNLYSGNRIASSHFAPSVPRGGIPSGTVTFQASAPSPGHRSARVNKGGELTAEGWGLFAEDLPSALNYIKITYLSPETASLIGAPSDGTARSSYI</sequence>
<organism evidence="1 2">
    <name type="scientific">Iphiclides podalirius</name>
    <name type="common">scarce swallowtail</name>
    <dbReference type="NCBI Taxonomy" id="110791"/>
    <lineage>
        <taxon>Eukaryota</taxon>
        <taxon>Metazoa</taxon>
        <taxon>Ecdysozoa</taxon>
        <taxon>Arthropoda</taxon>
        <taxon>Hexapoda</taxon>
        <taxon>Insecta</taxon>
        <taxon>Pterygota</taxon>
        <taxon>Neoptera</taxon>
        <taxon>Endopterygota</taxon>
        <taxon>Lepidoptera</taxon>
        <taxon>Glossata</taxon>
        <taxon>Ditrysia</taxon>
        <taxon>Papilionoidea</taxon>
        <taxon>Papilionidae</taxon>
        <taxon>Papilioninae</taxon>
        <taxon>Iphiclides</taxon>
    </lineage>
</organism>
<evidence type="ECO:0000313" key="1">
    <source>
        <dbReference type="EMBL" id="CAH2052333.1"/>
    </source>
</evidence>
<keyword evidence="2" id="KW-1185">Reference proteome</keyword>
<reference evidence="1" key="1">
    <citation type="submission" date="2022-03" db="EMBL/GenBank/DDBJ databases">
        <authorList>
            <person name="Martin H S."/>
        </authorList>
    </citation>
    <scope>NUCLEOTIDE SEQUENCE</scope>
</reference>